<keyword evidence="5" id="KW-0965">Cell junction</keyword>
<dbReference type="Pfam" id="PF00514">
    <property type="entry name" value="Arm"/>
    <property type="match status" value="4"/>
</dbReference>
<feature type="repeat" description="ARM" evidence="6">
    <location>
        <begin position="299"/>
        <end position="342"/>
    </location>
</feature>
<name>A0A8C9HJ23_9PRIM</name>
<evidence type="ECO:0000256" key="1">
    <source>
        <dbReference type="ARBA" id="ARBA00004282"/>
    </source>
</evidence>
<sequence>MSSISSAEEQFHWQSQDGQKDIEDELTTGLELVDSCIRSLQESGILDPQDYSTGETGSRASYSSQHGHLGPELRALQSPEHHIDPIYEDRVYQKPPMRSLSQSQGDPLPPAHTGTYRTSTAPSSPGVDSVPLQRTGSQHGPQNAAAATFQRASYAAGPASNYADPYRQLQYCPSVESPYSKSGPALPPEGTLARSPSIDSIQKDPREFGWRDPELPEVIQMLQHQFPSVQSNAAAYLQHLCFGDNKIKAEIRRQGGIQLLVDLLDHRMTEVHRSACGALRNLVYGKANDDNKIALKNCGGIPALVRLLRKTTDLEIRELVTGVLWNLSSCDALKMPIIQDALAVLTNAVIIPHSGWENSPLQDDRKIQLHSSQVLRNATGCLRNVSSAGEEARRRMRECDGLTDALLYVIQSALGSSEIDSKTVENCVCILRNLSYRLAAETSQGQHMGTDELDGLLCGEANGKDTESSGCWGKKKKKKKSQDQWDGVGPLPDCAEPPKGIQMLWHPSIVKPYLTLLSECSNPDTLEGAAGALQNLAAGSWKWSVYIRAAVRKEKGLPILVELLRIDNDRVVCAVATALRNMALDVRNKELIGKYAMRDLVHRLPGGNNSNNTASKAMSDDTVTAVCCTLHEVITKNMENAKALRDAGGIEKLVGISKSKGDKHSPKVVKAASQVLNSMWQYRDLRSLYKKDGWSQYHFVASSSTIERDRQRPYSSSRTPSISPVRVSPNNRSASAPASPREMISLKERKTDYECTGSNATYHGAKGEHTSRKDAMTAQNTGISTLYRNSYGAPAEDIKHNQVSAQPVPQEPSRKDYETYQPFQNSTRNYDESFFEDQVHHRPPASEYTMHLGLKSTGNYVDFYSAARPYSELNYETSHYPASPDSWV</sequence>
<dbReference type="InterPro" id="IPR000225">
    <property type="entry name" value="Armadillo"/>
</dbReference>
<comment type="similarity">
    <text evidence="2">Belongs to the beta-catenin family.</text>
</comment>
<dbReference type="CTD" id="1501"/>
<protein>
    <submittedName>
        <fullName evidence="8">Catenin delta 2</fullName>
    </submittedName>
</protein>
<evidence type="ECO:0000256" key="7">
    <source>
        <dbReference type="SAM" id="MobiDB-lite"/>
    </source>
</evidence>
<dbReference type="GO" id="GO:0005912">
    <property type="term" value="C:adherens junction"/>
    <property type="evidence" value="ECO:0007669"/>
    <property type="project" value="TreeGrafter"/>
</dbReference>
<feature type="region of interest" description="Disordered" evidence="7">
    <location>
        <begin position="705"/>
        <end position="742"/>
    </location>
</feature>
<reference evidence="8" key="1">
    <citation type="submission" date="2025-08" db="UniProtKB">
        <authorList>
            <consortium name="Ensembl"/>
        </authorList>
    </citation>
    <scope>IDENTIFICATION</scope>
</reference>
<proteinExistence type="inferred from homology"/>
<reference evidence="8" key="2">
    <citation type="submission" date="2025-09" db="UniProtKB">
        <authorList>
            <consortium name="Ensembl"/>
        </authorList>
    </citation>
    <scope>IDENTIFICATION</scope>
</reference>
<dbReference type="PANTHER" id="PTHR10372:SF9">
    <property type="entry name" value="CATENIN DELTA-2"/>
    <property type="match status" value="1"/>
</dbReference>
<feature type="compositionally biased region" description="Polar residues" evidence="7">
    <location>
        <begin position="713"/>
        <end position="722"/>
    </location>
</feature>
<dbReference type="GO" id="GO:0098609">
    <property type="term" value="P:cell-cell adhesion"/>
    <property type="evidence" value="ECO:0007669"/>
    <property type="project" value="InterPro"/>
</dbReference>
<feature type="compositionally biased region" description="Polar residues" evidence="7">
    <location>
        <begin position="50"/>
        <end position="66"/>
    </location>
</feature>
<dbReference type="Ensembl" id="ENSPTET00000031788.1">
    <property type="protein sequence ID" value="ENSPTEP00000022107.1"/>
    <property type="gene ID" value="ENSPTEG00000023050.1"/>
</dbReference>
<feature type="region of interest" description="Disordered" evidence="7">
    <location>
        <begin position="41"/>
        <end position="146"/>
    </location>
</feature>
<keyword evidence="3" id="KW-0677">Repeat</keyword>
<evidence type="ECO:0000256" key="5">
    <source>
        <dbReference type="ARBA" id="ARBA00022949"/>
    </source>
</evidence>
<feature type="compositionally biased region" description="Basic and acidic residues" evidence="7">
    <location>
        <begin position="79"/>
        <end position="92"/>
    </location>
</feature>
<dbReference type="PROSITE" id="PS50176">
    <property type="entry name" value="ARM_REPEAT"/>
    <property type="match status" value="3"/>
</dbReference>
<dbReference type="GO" id="GO:0005737">
    <property type="term" value="C:cytoplasm"/>
    <property type="evidence" value="ECO:0007669"/>
    <property type="project" value="TreeGrafter"/>
</dbReference>
<feature type="region of interest" description="Disordered" evidence="7">
    <location>
        <begin position="177"/>
        <end position="202"/>
    </location>
</feature>
<evidence type="ECO:0000256" key="4">
    <source>
        <dbReference type="ARBA" id="ARBA00022889"/>
    </source>
</evidence>
<dbReference type="GO" id="GO:0060997">
    <property type="term" value="P:dendritic spine morphogenesis"/>
    <property type="evidence" value="ECO:0007669"/>
    <property type="project" value="TreeGrafter"/>
</dbReference>
<dbReference type="GO" id="GO:0005634">
    <property type="term" value="C:nucleus"/>
    <property type="evidence" value="ECO:0007669"/>
    <property type="project" value="TreeGrafter"/>
</dbReference>
<feature type="compositionally biased region" description="Polar residues" evidence="7">
    <location>
        <begin position="132"/>
        <end position="141"/>
    </location>
</feature>
<dbReference type="GO" id="GO:0005886">
    <property type="term" value="C:plasma membrane"/>
    <property type="evidence" value="ECO:0007669"/>
    <property type="project" value="TreeGrafter"/>
</dbReference>
<dbReference type="PANTHER" id="PTHR10372">
    <property type="entry name" value="PLAKOPHILLIN-RELATED"/>
    <property type="match status" value="1"/>
</dbReference>
<keyword evidence="9" id="KW-1185">Reference proteome</keyword>
<evidence type="ECO:0000256" key="6">
    <source>
        <dbReference type="PROSITE-ProRule" id="PRU00259"/>
    </source>
</evidence>
<evidence type="ECO:0000313" key="9">
    <source>
        <dbReference type="Proteomes" id="UP000694416"/>
    </source>
</evidence>
<dbReference type="SUPFAM" id="SSF48371">
    <property type="entry name" value="ARM repeat"/>
    <property type="match status" value="1"/>
</dbReference>
<evidence type="ECO:0000313" key="8">
    <source>
        <dbReference type="Ensembl" id="ENSPTEP00000022107.1"/>
    </source>
</evidence>
<dbReference type="Gene3D" id="1.25.10.10">
    <property type="entry name" value="Leucine-rich Repeat Variant"/>
    <property type="match status" value="1"/>
</dbReference>
<accession>A0A8C9HJ23</accession>
<feature type="repeat" description="ARM" evidence="6">
    <location>
        <begin position="555"/>
        <end position="592"/>
    </location>
</feature>
<dbReference type="FunFam" id="1.25.10.10:FF:001123">
    <property type="entry name" value="Catenin (cadherin-associated protein), delta 2a"/>
    <property type="match status" value="1"/>
</dbReference>
<dbReference type="RefSeq" id="XP_023074046.1">
    <property type="nucleotide sequence ID" value="XM_023218278.1"/>
</dbReference>
<dbReference type="InterPro" id="IPR011989">
    <property type="entry name" value="ARM-like"/>
</dbReference>
<dbReference type="GO" id="GO:0014069">
    <property type="term" value="C:postsynaptic density"/>
    <property type="evidence" value="ECO:0007669"/>
    <property type="project" value="TreeGrafter"/>
</dbReference>
<dbReference type="InterPro" id="IPR016024">
    <property type="entry name" value="ARM-type_fold"/>
</dbReference>
<feature type="repeat" description="ARM" evidence="6">
    <location>
        <begin position="255"/>
        <end position="288"/>
    </location>
</feature>
<keyword evidence="4" id="KW-0130">Cell adhesion</keyword>
<organism evidence="8 9">
    <name type="scientific">Piliocolobus tephrosceles</name>
    <name type="common">Ugandan red Colobus</name>
    <dbReference type="NCBI Taxonomy" id="591936"/>
    <lineage>
        <taxon>Eukaryota</taxon>
        <taxon>Metazoa</taxon>
        <taxon>Chordata</taxon>
        <taxon>Craniata</taxon>
        <taxon>Vertebrata</taxon>
        <taxon>Euteleostomi</taxon>
        <taxon>Mammalia</taxon>
        <taxon>Eutheria</taxon>
        <taxon>Euarchontoglires</taxon>
        <taxon>Primates</taxon>
        <taxon>Haplorrhini</taxon>
        <taxon>Catarrhini</taxon>
        <taxon>Cercopithecidae</taxon>
        <taxon>Colobinae</taxon>
        <taxon>Piliocolobus</taxon>
    </lineage>
</organism>
<feature type="region of interest" description="Disordered" evidence="7">
    <location>
        <begin position="1"/>
        <end position="26"/>
    </location>
</feature>
<dbReference type="FunFam" id="1.25.10.10:FF:001160">
    <property type="entry name" value="Catenin delta 2"/>
    <property type="match status" value="1"/>
</dbReference>
<dbReference type="AlphaFoldDB" id="A0A8C9HJ23"/>
<dbReference type="SMART" id="SM00185">
    <property type="entry name" value="ARM"/>
    <property type="match status" value="7"/>
</dbReference>
<dbReference type="GeneID" id="111546800"/>
<dbReference type="Proteomes" id="UP000694416">
    <property type="component" value="Unplaced"/>
</dbReference>
<feature type="compositionally biased region" description="Low complexity" evidence="7">
    <location>
        <begin position="728"/>
        <end position="741"/>
    </location>
</feature>
<feature type="compositionally biased region" description="Polar residues" evidence="7">
    <location>
        <begin position="1"/>
        <end position="17"/>
    </location>
</feature>
<gene>
    <name evidence="8" type="primary">CTNND2</name>
</gene>
<evidence type="ECO:0000256" key="2">
    <source>
        <dbReference type="ARBA" id="ARBA00005462"/>
    </source>
</evidence>
<comment type="subcellular location">
    <subcellularLocation>
        <location evidence="1">Cell junction</location>
    </subcellularLocation>
</comment>
<evidence type="ECO:0000256" key="3">
    <source>
        <dbReference type="ARBA" id="ARBA00022737"/>
    </source>
</evidence>
<dbReference type="InterPro" id="IPR028435">
    <property type="entry name" value="Plakophilin/d_Catenin"/>
</dbReference>